<organism evidence="1 2">
    <name type="scientific">Bifidobacterium longum</name>
    <dbReference type="NCBI Taxonomy" id="216816"/>
    <lineage>
        <taxon>Bacteria</taxon>
        <taxon>Bacillati</taxon>
        <taxon>Actinomycetota</taxon>
        <taxon>Actinomycetes</taxon>
        <taxon>Bifidobacteriales</taxon>
        <taxon>Bifidobacteriaceae</taxon>
        <taxon>Bifidobacterium</taxon>
    </lineage>
</organism>
<protein>
    <submittedName>
        <fullName evidence="1">Plasmid encoded RepA protein</fullName>
    </submittedName>
</protein>
<name>A0A2N0T765_BIFLN</name>
<evidence type="ECO:0000313" key="2">
    <source>
        <dbReference type="Proteomes" id="UP000232654"/>
    </source>
</evidence>
<dbReference type="AlphaFoldDB" id="A0A2N0T765"/>
<sequence>MLNKIHRLRSVGMDNGIATGFGILYVAEEAYPLIPYVRGNEHPLAFGRTPRLLSILFTTFVNTQNADYNGKTRTLTIGKDVRQVARRMGMLTGGCGRQNTVTSIIGYQDITFTSRDGKEIKPIEETNIVQGESWNEKTITFTWEYVRLMSREPKEIPLSAVVGTSGGSLSLDLLVFATLYCPEQKELYISRNNLYKIVPGTSTETVSTKHLTVSLTKLNQIQKIWVFSLTRAGLVIRPYGMPPKAENRVQLIAE</sequence>
<reference evidence="1 2" key="1">
    <citation type="submission" date="2017-12" db="EMBL/GenBank/DDBJ databases">
        <title>Bifidobacterium longum APC/DPC strains.</title>
        <authorList>
            <person name="Arboleya S."/>
        </authorList>
    </citation>
    <scope>NUCLEOTIDE SEQUENCE [LARGE SCALE GENOMIC DNA]</scope>
    <source>
        <strain evidence="1 2">APC1503</strain>
    </source>
</reference>
<accession>A0A2N0T765</accession>
<gene>
    <name evidence="1" type="ORF">APC1503_2049</name>
</gene>
<comment type="caution">
    <text evidence="1">The sequence shown here is derived from an EMBL/GenBank/DDBJ whole genome shotgun (WGS) entry which is preliminary data.</text>
</comment>
<dbReference type="Proteomes" id="UP000232654">
    <property type="component" value="Unassembled WGS sequence"/>
</dbReference>
<dbReference type="EMBL" id="PJDT01000031">
    <property type="protein sequence ID" value="PKC86835.1"/>
    <property type="molecule type" value="Genomic_DNA"/>
</dbReference>
<proteinExistence type="predicted"/>
<evidence type="ECO:0000313" key="1">
    <source>
        <dbReference type="EMBL" id="PKC86835.1"/>
    </source>
</evidence>